<proteinExistence type="predicted"/>
<name>A0A067TDG0_GALM3</name>
<dbReference type="EMBL" id="KL142371">
    <property type="protein sequence ID" value="KDR81260.1"/>
    <property type="molecule type" value="Genomic_DNA"/>
</dbReference>
<keyword evidence="2" id="KW-1185">Reference proteome</keyword>
<protein>
    <submittedName>
        <fullName evidence="1">Uncharacterized protein</fullName>
    </submittedName>
</protein>
<gene>
    <name evidence="1" type="ORF">GALMADRAFT_1124854</name>
</gene>
<reference evidence="2" key="1">
    <citation type="journal article" date="2014" name="Proc. Natl. Acad. Sci. U.S.A.">
        <title>Extensive sampling of basidiomycete genomes demonstrates inadequacy of the white-rot/brown-rot paradigm for wood decay fungi.</title>
        <authorList>
            <person name="Riley R."/>
            <person name="Salamov A.A."/>
            <person name="Brown D.W."/>
            <person name="Nagy L.G."/>
            <person name="Floudas D."/>
            <person name="Held B.W."/>
            <person name="Levasseur A."/>
            <person name="Lombard V."/>
            <person name="Morin E."/>
            <person name="Otillar R."/>
            <person name="Lindquist E.A."/>
            <person name="Sun H."/>
            <person name="LaButti K.M."/>
            <person name="Schmutz J."/>
            <person name="Jabbour D."/>
            <person name="Luo H."/>
            <person name="Baker S.E."/>
            <person name="Pisabarro A.G."/>
            <person name="Walton J.D."/>
            <person name="Blanchette R.A."/>
            <person name="Henrissat B."/>
            <person name="Martin F."/>
            <person name="Cullen D."/>
            <person name="Hibbett D.S."/>
            <person name="Grigoriev I.V."/>
        </authorList>
    </citation>
    <scope>NUCLEOTIDE SEQUENCE [LARGE SCALE GENOMIC DNA]</scope>
    <source>
        <strain evidence="2">CBS 339.88</strain>
    </source>
</reference>
<evidence type="ECO:0000313" key="2">
    <source>
        <dbReference type="Proteomes" id="UP000027222"/>
    </source>
</evidence>
<organism evidence="1 2">
    <name type="scientific">Galerina marginata (strain CBS 339.88)</name>
    <dbReference type="NCBI Taxonomy" id="685588"/>
    <lineage>
        <taxon>Eukaryota</taxon>
        <taxon>Fungi</taxon>
        <taxon>Dikarya</taxon>
        <taxon>Basidiomycota</taxon>
        <taxon>Agaricomycotina</taxon>
        <taxon>Agaricomycetes</taxon>
        <taxon>Agaricomycetidae</taxon>
        <taxon>Agaricales</taxon>
        <taxon>Agaricineae</taxon>
        <taxon>Strophariaceae</taxon>
        <taxon>Galerina</taxon>
    </lineage>
</organism>
<sequence>MSGFPEPPARGAWRFFTFSETNFLPPVRQDDLPGHRRPWWLAYQSRRSRLLFPRLSRSGPIFTFDSRQHVITQPPCFRTIFLAIVGLGGSGIQVNVSSRSFLEFGVFNDNFDCLPRHYSLNTKAIPVLHGVVRRRHYLRALATRTSSLGPRFSPLS</sequence>
<accession>A0A067TDG0</accession>
<dbReference type="AlphaFoldDB" id="A0A067TDG0"/>
<dbReference type="HOGENOM" id="CLU_1686722_0_0_1"/>
<dbReference type="Proteomes" id="UP000027222">
    <property type="component" value="Unassembled WGS sequence"/>
</dbReference>
<evidence type="ECO:0000313" key="1">
    <source>
        <dbReference type="EMBL" id="KDR81260.1"/>
    </source>
</evidence>